<evidence type="ECO:0000256" key="2">
    <source>
        <dbReference type="SAM" id="Phobius"/>
    </source>
</evidence>
<accession>A0A4Y3USB3</accession>
<feature type="transmembrane region" description="Helical" evidence="2">
    <location>
        <begin position="57"/>
        <end position="80"/>
    </location>
</feature>
<evidence type="ECO:0000313" key="4">
    <source>
        <dbReference type="Proteomes" id="UP000319804"/>
    </source>
</evidence>
<protein>
    <recommendedName>
        <fullName evidence="5">Tfp pilus assembly protein PilN</fullName>
    </recommendedName>
</protein>
<feature type="compositionally biased region" description="Low complexity" evidence="1">
    <location>
        <begin position="254"/>
        <end position="279"/>
    </location>
</feature>
<keyword evidence="4" id="KW-1185">Reference proteome</keyword>
<reference evidence="3 4" key="1">
    <citation type="submission" date="2019-06" db="EMBL/GenBank/DDBJ databases">
        <title>Sequencing the genomes of 1000 actinobacteria strains.</title>
        <authorList>
            <person name="Klenk H.-P."/>
        </authorList>
    </citation>
    <scope>NUCLEOTIDE SEQUENCE [LARGE SCALE GENOMIC DNA]</scope>
    <source>
        <strain evidence="3 4">DSM 20427</strain>
    </source>
</reference>
<sequence length="279" mass="29206">MTTEMTERRQRHRPDPSDVELDEPAPTHTPVYAIARVDLVPPIVEARRRHAATERKLMAGMLALLVAVVAAGLAMAALAMSAESTLSAERTRAQVLLNEQKKYSEVSSIKAHLGGYDGAELAALYSEARWSRLMTELDAVLPADVSLATESITVKVVADDAASIESTGLDAPGVIEISFTANAARFDSPTPLLDALSRLTGYVSATVEAVASNESGYLITGVVQLGADALGGTARTDALDADKLTALHEQLEQAATTSPTTGTETTEATDGADATSAGE</sequence>
<keyword evidence="2" id="KW-0472">Membrane</keyword>
<dbReference type="EMBL" id="VFPS01000001">
    <property type="protein sequence ID" value="TQN00073.1"/>
    <property type="molecule type" value="Genomic_DNA"/>
</dbReference>
<name>A0A4Y3USB3_9MICO</name>
<keyword evidence="2" id="KW-0812">Transmembrane</keyword>
<keyword evidence="2" id="KW-1133">Transmembrane helix</keyword>
<dbReference type="AlphaFoldDB" id="A0A4Y3USB3"/>
<evidence type="ECO:0000256" key="1">
    <source>
        <dbReference type="SAM" id="MobiDB-lite"/>
    </source>
</evidence>
<gene>
    <name evidence="3" type="ORF">FHX68_0142</name>
</gene>
<feature type="region of interest" description="Disordered" evidence="1">
    <location>
        <begin position="253"/>
        <end position="279"/>
    </location>
</feature>
<proteinExistence type="predicted"/>
<dbReference type="RefSeq" id="WP_141380935.1">
    <property type="nucleotide sequence ID" value="NZ_BJNA01000039.1"/>
</dbReference>
<evidence type="ECO:0008006" key="5">
    <source>
        <dbReference type="Google" id="ProtNLM"/>
    </source>
</evidence>
<evidence type="ECO:0000313" key="3">
    <source>
        <dbReference type="EMBL" id="TQN00073.1"/>
    </source>
</evidence>
<feature type="compositionally biased region" description="Basic and acidic residues" evidence="1">
    <location>
        <begin position="1"/>
        <end position="16"/>
    </location>
</feature>
<organism evidence="3 4">
    <name type="scientific">Microbacterium lacticum</name>
    <dbReference type="NCBI Taxonomy" id="33885"/>
    <lineage>
        <taxon>Bacteria</taxon>
        <taxon>Bacillati</taxon>
        <taxon>Actinomycetota</taxon>
        <taxon>Actinomycetes</taxon>
        <taxon>Micrococcales</taxon>
        <taxon>Microbacteriaceae</taxon>
        <taxon>Microbacterium</taxon>
    </lineage>
</organism>
<feature type="region of interest" description="Disordered" evidence="1">
    <location>
        <begin position="1"/>
        <end position="26"/>
    </location>
</feature>
<dbReference type="Proteomes" id="UP000319804">
    <property type="component" value="Unassembled WGS sequence"/>
</dbReference>
<comment type="caution">
    <text evidence="3">The sequence shown here is derived from an EMBL/GenBank/DDBJ whole genome shotgun (WGS) entry which is preliminary data.</text>
</comment>